<reference evidence="2" key="1">
    <citation type="submission" date="2016-11" db="EMBL/GenBank/DDBJ databases">
        <authorList>
            <person name="Varghese N."/>
            <person name="Submissions S."/>
        </authorList>
    </citation>
    <scope>NUCLEOTIDE SEQUENCE [LARGE SCALE GENOMIC DNA]</scope>
    <source>
        <strain evidence="2">DSM 24786</strain>
    </source>
</reference>
<dbReference type="STRING" id="76595.SAMN05660313_03313"/>
<keyword evidence="2" id="KW-1185">Reference proteome</keyword>
<accession>A0A1K1R5K8</accession>
<organism evidence="1 2">
    <name type="scientific">Cellulophaga fucicola</name>
    <dbReference type="NCBI Taxonomy" id="76595"/>
    <lineage>
        <taxon>Bacteria</taxon>
        <taxon>Pseudomonadati</taxon>
        <taxon>Bacteroidota</taxon>
        <taxon>Flavobacteriia</taxon>
        <taxon>Flavobacteriales</taxon>
        <taxon>Flavobacteriaceae</taxon>
        <taxon>Cellulophaga</taxon>
    </lineage>
</organism>
<dbReference type="EMBL" id="FPIY01000007">
    <property type="protein sequence ID" value="SFW67423.1"/>
    <property type="molecule type" value="Genomic_DNA"/>
</dbReference>
<evidence type="ECO:0008006" key="3">
    <source>
        <dbReference type="Google" id="ProtNLM"/>
    </source>
</evidence>
<dbReference type="OrthoDB" id="1202795at2"/>
<gene>
    <name evidence="1" type="ORF">SAMN05660313_03313</name>
</gene>
<dbReference type="Proteomes" id="UP000183257">
    <property type="component" value="Unassembled WGS sequence"/>
</dbReference>
<name>A0A1K1R5K8_9FLAO</name>
<dbReference type="InterPro" id="IPR025234">
    <property type="entry name" value="YjzH-like"/>
</dbReference>
<evidence type="ECO:0000313" key="2">
    <source>
        <dbReference type="Proteomes" id="UP000183257"/>
    </source>
</evidence>
<protein>
    <recommendedName>
        <fullName evidence="3">DUF4177 domain-containing protein</fullName>
    </recommendedName>
</protein>
<sequence>MKEYKIIKQKAKLRNSDGDFEDQLNSYAREGWIVKSSVAINGSSYFKIILERDKNR</sequence>
<proteinExistence type="predicted"/>
<evidence type="ECO:0000313" key="1">
    <source>
        <dbReference type="EMBL" id="SFW67423.1"/>
    </source>
</evidence>
<dbReference type="RefSeq" id="WP_072304920.1">
    <property type="nucleotide sequence ID" value="NZ_FPIY01000007.1"/>
</dbReference>
<dbReference type="Pfam" id="PF13783">
    <property type="entry name" value="DUF4177"/>
    <property type="match status" value="1"/>
</dbReference>
<dbReference type="AlphaFoldDB" id="A0A1K1R5K8"/>